<evidence type="ECO:0000313" key="3">
    <source>
        <dbReference type="Proteomes" id="UP001528823"/>
    </source>
</evidence>
<keyword evidence="2" id="KW-0808">Transferase</keyword>
<dbReference type="InterPro" id="IPR029063">
    <property type="entry name" value="SAM-dependent_MTases_sf"/>
</dbReference>
<dbReference type="RefSeq" id="WP_274689852.1">
    <property type="nucleotide sequence ID" value="NZ_JAPMOU010000021.1"/>
</dbReference>
<feature type="domain" description="Methyltransferase" evidence="1">
    <location>
        <begin position="421"/>
        <end position="545"/>
    </location>
</feature>
<dbReference type="GO" id="GO:0032259">
    <property type="term" value="P:methylation"/>
    <property type="evidence" value="ECO:0007669"/>
    <property type="project" value="UniProtKB-KW"/>
</dbReference>
<dbReference type="Pfam" id="PF13847">
    <property type="entry name" value="Methyltransf_31"/>
    <property type="match status" value="1"/>
</dbReference>
<dbReference type="GO" id="GO:0008168">
    <property type="term" value="F:methyltransferase activity"/>
    <property type="evidence" value="ECO:0007669"/>
    <property type="project" value="UniProtKB-KW"/>
</dbReference>
<protein>
    <submittedName>
        <fullName evidence="2">Methyltransferase domain-containing protein</fullName>
    </submittedName>
</protein>
<dbReference type="PANTHER" id="PTHR45128:SF1">
    <property type="entry name" value="S-ADENOSYLMETHIONINE-DEPENDENT METHYLTRANSFERASE RV2258C"/>
    <property type="match status" value="1"/>
</dbReference>
<keyword evidence="2" id="KW-0489">Methyltransferase</keyword>
<dbReference type="Proteomes" id="UP001528823">
    <property type="component" value="Unassembled WGS sequence"/>
</dbReference>
<evidence type="ECO:0000259" key="1">
    <source>
        <dbReference type="Pfam" id="PF13847"/>
    </source>
</evidence>
<dbReference type="CDD" id="cd02440">
    <property type="entry name" value="AdoMet_MTases"/>
    <property type="match status" value="1"/>
</dbReference>
<sequence>MKNLVNSQPLNTNTEQYIVTTINQSAQLTEKSLLSLIIKSKNYNDPTTFLTNITFYLLKGNLKELSQVLVKSTHIKSGYLANLRNACVYLCNGKTDEAINTIITLDKEAIPNPLLAVLVAETQNIQCKFTEAFYNFSSAANDFAFNEQLIIKSRNCLQHIEATKYSEPLVQGATDYLKDTRFDSREIASLITSLIKLKYQLTEDQSNKIALDLNDITQDEFLIEALQRIIIADPDIELFLIAIRNNLLNTIVQLGEIPQHITRLLCALALQGYINEYVNFVNNDEASTIDSIQQIIQDLLKNPNTSLEQIAGLVLLVSLYEPISQQPYFEQLLHYPLADWPKEMQPCIEKILYHQYKETTLAKTIPQLTSIDHPVSSAVKAQYEENPYPRWTEVTQLKSPCNYIKYYHINKPPFTKPKFSTKSLKMLVAGCGTGKHPISQALLFPDLQIIAVDLSSRSLAYAKLMADHFQIKNISFYQGDILQLDTLKEKFHIIECVGVLHHMAQPADGLAVLRKLLVKQGVMKIGLYSQIARQEIAKFRADNELQPTLNSIRQFRFQALTEKRTEFATCLKLSDFYSTSMCRDLLFHAQEHRYTTLEVAKLLTDHSLAFRGFYFRSHELFTQFQKLYPNPASMLDLTAWDQFEQQNPFAFLGMYQFFAQAL</sequence>
<dbReference type="InterPro" id="IPR053173">
    <property type="entry name" value="SAM-binding_MTase"/>
</dbReference>
<proteinExistence type="predicted"/>
<dbReference type="SUPFAM" id="SSF53335">
    <property type="entry name" value="S-adenosyl-L-methionine-dependent methyltransferases"/>
    <property type="match status" value="1"/>
</dbReference>
<dbReference type="EMBL" id="JAPMOU010000021">
    <property type="protein sequence ID" value="MDE1463514.1"/>
    <property type="molecule type" value="Genomic_DNA"/>
</dbReference>
<dbReference type="Gene3D" id="3.40.50.150">
    <property type="entry name" value="Vaccinia Virus protein VP39"/>
    <property type="match status" value="1"/>
</dbReference>
<gene>
    <name evidence="2" type="ORF">ORQ98_16275</name>
</gene>
<organism evidence="2 3">
    <name type="scientific">Spartinivicinus poritis</name>
    <dbReference type="NCBI Taxonomy" id="2994640"/>
    <lineage>
        <taxon>Bacteria</taxon>
        <taxon>Pseudomonadati</taxon>
        <taxon>Pseudomonadota</taxon>
        <taxon>Gammaproteobacteria</taxon>
        <taxon>Oceanospirillales</taxon>
        <taxon>Zooshikellaceae</taxon>
        <taxon>Spartinivicinus</taxon>
    </lineage>
</organism>
<keyword evidence="3" id="KW-1185">Reference proteome</keyword>
<dbReference type="PANTHER" id="PTHR45128">
    <property type="entry name" value="METHYLTRANSFERASE TYPE 11"/>
    <property type="match status" value="1"/>
</dbReference>
<evidence type="ECO:0000313" key="2">
    <source>
        <dbReference type="EMBL" id="MDE1463514.1"/>
    </source>
</evidence>
<dbReference type="InterPro" id="IPR025714">
    <property type="entry name" value="Methyltranfer_dom"/>
</dbReference>
<reference evidence="2 3" key="1">
    <citation type="submission" date="2022-11" db="EMBL/GenBank/DDBJ databases">
        <title>Spartinivicinus poritis sp. nov., isolated from scleractinian coral Porites lutea.</title>
        <authorList>
            <person name="Zhang G."/>
            <person name="Cai L."/>
            <person name="Wei Q."/>
        </authorList>
    </citation>
    <scope>NUCLEOTIDE SEQUENCE [LARGE SCALE GENOMIC DNA]</scope>
    <source>
        <strain evidence="2 3">A2-2</strain>
    </source>
</reference>
<comment type="caution">
    <text evidence="2">The sequence shown here is derived from an EMBL/GenBank/DDBJ whole genome shotgun (WGS) entry which is preliminary data.</text>
</comment>
<name>A0ABT5UEJ5_9GAMM</name>
<accession>A0ABT5UEJ5</accession>